<dbReference type="InterPro" id="IPR043502">
    <property type="entry name" value="DNA/RNA_pol_sf"/>
</dbReference>
<dbReference type="InterPro" id="IPR051320">
    <property type="entry name" value="Viral_Replic_Matur_Polypro"/>
</dbReference>
<organism evidence="2">
    <name type="scientific">Albugo laibachii Nc14</name>
    <dbReference type="NCBI Taxonomy" id="890382"/>
    <lineage>
        <taxon>Eukaryota</taxon>
        <taxon>Sar</taxon>
        <taxon>Stramenopiles</taxon>
        <taxon>Oomycota</taxon>
        <taxon>Peronosporomycetes</taxon>
        <taxon>Albuginales</taxon>
        <taxon>Albuginaceae</taxon>
        <taxon>Albugo</taxon>
    </lineage>
</organism>
<reference evidence="2" key="1">
    <citation type="journal article" date="2011" name="PLoS Biol.">
        <title>Gene gain and loss during evolution of obligate parasitism in the white rust pathogen of Arabidopsis thaliana.</title>
        <authorList>
            <person name="Kemen E."/>
            <person name="Gardiner A."/>
            <person name="Schultz-Larsen T."/>
            <person name="Kemen A.C."/>
            <person name="Balmuth A.L."/>
            <person name="Robert-Seilaniantz A."/>
            <person name="Bailey K."/>
            <person name="Holub E."/>
            <person name="Studholme D.J."/>
            <person name="Maclean D."/>
            <person name="Jones J.D."/>
        </authorList>
    </citation>
    <scope>NUCLEOTIDE SEQUENCE</scope>
</reference>
<dbReference type="InterPro" id="IPR043128">
    <property type="entry name" value="Rev_trsase/Diguanyl_cyclase"/>
</dbReference>
<accession>F0WKJ7</accession>
<evidence type="ECO:0000313" key="2">
    <source>
        <dbReference type="EMBL" id="CCA21803.1"/>
    </source>
</evidence>
<protein>
    <submittedName>
        <fullName evidence="2">Putative retroelement putative</fullName>
    </submittedName>
</protein>
<dbReference type="Gene3D" id="3.30.70.270">
    <property type="match status" value="2"/>
</dbReference>
<dbReference type="PANTHER" id="PTHR33064:SF37">
    <property type="entry name" value="RIBONUCLEASE H"/>
    <property type="match status" value="1"/>
</dbReference>
<dbReference type="Pfam" id="PF00078">
    <property type="entry name" value="RVT_1"/>
    <property type="match status" value="1"/>
</dbReference>
<dbReference type="HOGENOM" id="CLU_1558068_0_0_1"/>
<evidence type="ECO:0000259" key="1">
    <source>
        <dbReference type="Pfam" id="PF00078"/>
    </source>
</evidence>
<dbReference type="EMBL" id="FR824179">
    <property type="protein sequence ID" value="CCA21803.1"/>
    <property type="molecule type" value="Genomic_DNA"/>
</dbReference>
<reference evidence="2" key="2">
    <citation type="submission" date="2011-02" db="EMBL/GenBank/DDBJ databases">
        <authorList>
            <person name="MacLean D."/>
        </authorList>
    </citation>
    <scope>NUCLEOTIDE SEQUENCE</scope>
</reference>
<dbReference type="AlphaFoldDB" id="F0WKJ7"/>
<dbReference type="Gene3D" id="3.10.10.10">
    <property type="entry name" value="HIV Type 1 Reverse Transcriptase, subunit A, domain 1"/>
    <property type="match status" value="1"/>
</dbReference>
<gene>
    <name evidence="2" type="primary">AlNc14C134G7049</name>
    <name evidence="2" type="ORF">ALNC14_079460</name>
</gene>
<dbReference type="PANTHER" id="PTHR33064">
    <property type="entry name" value="POL PROTEIN"/>
    <property type="match status" value="1"/>
</dbReference>
<feature type="domain" description="Reverse transcriptase" evidence="1">
    <location>
        <begin position="14"/>
        <end position="89"/>
    </location>
</feature>
<dbReference type="SUPFAM" id="SSF56672">
    <property type="entry name" value="DNA/RNA polymerases"/>
    <property type="match status" value="1"/>
</dbReference>
<dbReference type="InterPro" id="IPR000477">
    <property type="entry name" value="RT_dom"/>
</dbReference>
<sequence>MTHRELWTPSRVLMGATDGIAYCQGIVEHFFGPLLYQKVLAWLHDILRYAKTEDDLLYILKELLETCARFGLKLNPNKCKFFERKTKCCGKIISGAGVSHFPEKVSVLVDMKFPTTPGQLQQFLCAVNGMRCNIPHYSKLTTPLYNVLEEGIRIAKSRKKVKVAKLVLESVG</sequence>
<name>F0WKJ7_9STRA</name>
<proteinExistence type="predicted"/>